<evidence type="ECO:0008006" key="5">
    <source>
        <dbReference type="Google" id="ProtNLM"/>
    </source>
</evidence>
<gene>
    <name evidence="1" type="ORF">CPRO_21740</name>
    <name evidence="2" type="ORF">SAMN02745151_01950</name>
</gene>
<dbReference type="AlphaFoldDB" id="A0A0X8VCZ6"/>
<evidence type="ECO:0000313" key="4">
    <source>
        <dbReference type="Proteomes" id="UP000184204"/>
    </source>
</evidence>
<dbReference type="EMBL" id="CP014223">
    <property type="protein sequence ID" value="AMJ41754.1"/>
    <property type="molecule type" value="Genomic_DNA"/>
</dbReference>
<evidence type="ECO:0000313" key="1">
    <source>
        <dbReference type="EMBL" id="AMJ41754.1"/>
    </source>
</evidence>
<evidence type="ECO:0000313" key="3">
    <source>
        <dbReference type="Proteomes" id="UP000068026"/>
    </source>
</evidence>
<dbReference type="Proteomes" id="UP000184204">
    <property type="component" value="Unassembled WGS sequence"/>
</dbReference>
<name>A0A0X8VCZ6_ANAPI</name>
<dbReference type="Proteomes" id="UP000068026">
    <property type="component" value="Chromosome"/>
</dbReference>
<evidence type="ECO:0000313" key="2">
    <source>
        <dbReference type="EMBL" id="SHE83876.1"/>
    </source>
</evidence>
<reference evidence="4" key="4">
    <citation type="submission" date="2016-11" db="EMBL/GenBank/DDBJ databases">
        <authorList>
            <person name="Jaros S."/>
            <person name="Januszkiewicz K."/>
            <person name="Wedrychowicz H."/>
        </authorList>
    </citation>
    <scope>NUCLEOTIDE SEQUENCE [LARGE SCALE GENOMIC DNA]</scope>
    <source>
        <strain evidence="4">DSM 1682</strain>
    </source>
</reference>
<protein>
    <recommendedName>
        <fullName evidence="5">Type 4 fimbrial biogenesis protein PilX N-terminal domain-containing protein</fullName>
    </recommendedName>
</protein>
<reference evidence="2" key="3">
    <citation type="submission" date="2016-11" db="EMBL/GenBank/DDBJ databases">
        <authorList>
            <person name="Varghese N."/>
            <person name="Submissions S."/>
        </authorList>
    </citation>
    <scope>NUCLEOTIDE SEQUENCE</scope>
    <source>
        <strain evidence="2">DSM 1682</strain>
    </source>
</reference>
<reference evidence="1 3" key="1">
    <citation type="journal article" date="2016" name="Genome Announc.">
        <title>Complete Genome Sequence of the Amino Acid-Fermenting Clostridium propionicum X2 (DSM 1682).</title>
        <authorList>
            <person name="Poehlein A."/>
            <person name="Schlien K."/>
            <person name="Chowdhury N.P."/>
            <person name="Gottschalk G."/>
            <person name="Buckel W."/>
            <person name="Daniel R."/>
        </authorList>
    </citation>
    <scope>NUCLEOTIDE SEQUENCE [LARGE SCALE GENOMIC DNA]</scope>
    <source>
        <strain evidence="1 3">X2</strain>
    </source>
</reference>
<dbReference type="RefSeq" id="WP_066051500.1">
    <property type="nucleotide sequence ID" value="NZ_CP014223.1"/>
</dbReference>
<proteinExistence type="predicted"/>
<dbReference type="KEGG" id="cpro:CPRO_21740"/>
<dbReference type="EMBL" id="FQUA01000008">
    <property type="protein sequence ID" value="SHE83876.1"/>
    <property type="molecule type" value="Genomic_DNA"/>
</dbReference>
<keyword evidence="3" id="KW-1185">Reference proteome</keyword>
<organism evidence="2 4">
    <name type="scientific">Anaerotignum propionicum DSM 1682</name>
    <dbReference type="NCBI Taxonomy" id="991789"/>
    <lineage>
        <taxon>Bacteria</taxon>
        <taxon>Bacillati</taxon>
        <taxon>Bacillota</taxon>
        <taxon>Clostridia</taxon>
        <taxon>Lachnospirales</taxon>
        <taxon>Anaerotignaceae</taxon>
        <taxon>Anaerotignum</taxon>
    </lineage>
</organism>
<reference evidence="3" key="2">
    <citation type="submission" date="2016-01" db="EMBL/GenBank/DDBJ databases">
        <authorList>
            <person name="Poehlein A."/>
            <person name="Schlien K."/>
            <person name="Gottschalk G."/>
            <person name="Buckel W."/>
            <person name="Daniel R."/>
        </authorList>
    </citation>
    <scope>NUCLEOTIDE SEQUENCE [LARGE SCALE GENOMIC DNA]</scope>
    <source>
        <strain evidence="3">X2</strain>
    </source>
</reference>
<accession>A0A0X8VCZ6</accession>
<sequence>MKIYKKINSNKGASILLALMLFFVCFMVASVILSSATANIDKIRQRDENQKEYLSVGSASNLLRNIFGGVEYKGWETNTVYECFGELLQIRPERHSDIAELCTEMDYDKGVEARLRAELQGMVYEAFTSHTQYVTPKPVSAVITKEFVIKGTGMKDVKLKMSLDRDSYLLTCSLTLNDSTDVNNAMTVTFKAGVNAQNKDSADVLIKPDVDSHEVQIEIDDDGIRSKVWVPKTYDVTVYTINTRIAYDAGTVSKGVYP</sequence>